<protein>
    <submittedName>
        <fullName evidence="2">Uncharacterized protein</fullName>
    </submittedName>
</protein>
<dbReference type="Ensembl" id="ENSORLT00020029923.1">
    <property type="protein sequence ID" value="ENSORLP00020020529.1"/>
    <property type="gene ID" value="ENSORLG00020021522.1"/>
</dbReference>
<name>A0A3P9LIJ9_ORYLA</name>
<evidence type="ECO:0000313" key="3">
    <source>
        <dbReference type="Proteomes" id="UP000265180"/>
    </source>
</evidence>
<accession>A0A3P9LIJ9</accession>
<reference evidence="2" key="4">
    <citation type="submission" date="2025-09" db="UniProtKB">
        <authorList>
            <consortium name="Ensembl"/>
        </authorList>
    </citation>
    <scope>IDENTIFICATION</scope>
    <source>
        <strain evidence="2">HNI</strain>
    </source>
</reference>
<sequence>MIITDQKLIPDLGATDRKRILRMFYQAKLFLSGTLDQMGRRIKDLEKNVAELMSQAGMEASSDQLASQSS</sequence>
<dbReference type="Proteomes" id="UP000265180">
    <property type="component" value="Chromosome 11"/>
</dbReference>
<reference evidence="2" key="3">
    <citation type="submission" date="2025-08" db="UniProtKB">
        <authorList>
            <consortium name="Ensembl"/>
        </authorList>
    </citation>
    <scope>IDENTIFICATION</scope>
    <source>
        <strain evidence="2">HNI</strain>
    </source>
</reference>
<dbReference type="AlphaFoldDB" id="A0A3P9LIJ9"/>
<dbReference type="InterPro" id="IPR009643">
    <property type="entry name" value="HS1-bd"/>
</dbReference>
<proteinExistence type="inferred from homology"/>
<reference evidence="2 3" key="2">
    <citation type="submission" date="2017-04" db="EMBL/GenBank/DDBJ databases">
        <title>CpG methylation of centromeres and impact of large insertions on vertebrate speciation.</title>
        <authorList>
            <person name="Ichikawa K."/>
            <person name="Yoshimura J."/>
            <person name="Morishita S."/>
        </authorList>
    </citation>
    <scope>NUCLEOTIDE SEQUENCE</scope>
    <source>
        <strain evidence="2 3">HNI</strain>
    </source>
</reference>
<reference key="1">
    <citation type="journal article" date="2007" name="Nature">
        <title>The medaka draft genome and insights into vertebrate genome evolution.</title>
        <authorList>
            <person name="Kasahara M."/>
            <person name="Naruse K."/>
            <person name="Sasaki S."/>
            <person name="Nakatani Y."/>
            <person name="Qu W."/>
            <person name="Ahsan B."/>
            <person name="Yamada T."/>
            <person name="Nagayasu Y."/>
            <person name="Doi K."/>
            <person name="Kasai Y."/>
            <person name="Jindo T."/>
            <person name="Kobayashi D."/>
            <person name="Shimada A."/>
            <person name="Toyoda A."/>
            <person name="Kuroki Y."/>
            <person name="Fujiyama A."/>
            <person name="Sasaki T."/>
            <person name="Shimizu A."/>
            <person name="Asakawa S."/>
            <person name="Shimizu N."/>
            <person name="Hashimoto S."/>
            <person name="Yang J."/>
            <person name="Lee Y."/>
            <person name="Matsushima K."/>
            <person name="Sugano S."/>
            <person name="Sakaizumi M."/>
            <person name="Narita T."/>
            <person name="Ohishi K."/>
            <person name="Haga S."/>
            <person name="Ohta F."/>
            <person name="Nomoto H."/>
            <person name="Nogata K."/>
            <person name="Morishita T."/>
            <person name="Endo T."/>
            <person name="Shin-I T."/>
            <person name="Takeda H."/>
            <person name="Morishita S."/>
            <person name="Kohara Y."/>
        </authorList>
    </citation>
    <scope>NUCLEOTIDE SEQUENCE [LARGE SCALE GENOMIC DNA]</scope>
    <source>
        <strain>Hd-rR</strain>
    </source>
</reference>
<organism evidence="2 3">
    <name type="scientific">Oryzias latipes</name>
    <name type="common">Japanese rice fish</name>
    <name type="synonym">Japanese killifish</name>
    <dbReference type="NCBI Taxonomy" id="8090"/>
    <lineage>
        <taxon>Eukaryota</taxon>
        <taxon>Metazoa</taxon>
        <taxon>Chordata</taxon>
        <taxon>Craniata</taxon>
        <taxon>Vertebrata</taxon>
        <taxon>Euteleostomi</taxon>
        <taxon>Actinopterygii</taxon>
        <taxon>Neopterygii</taxon>
        <taxon>Teleostei</taxon>
        <taxon>Neoteleostei</taxon>
        <taxon>Acanthomorphata</taxon>
        <taxon>Ovalentaria</taxon>
        <taxon>Atherinomorphae</taxon>
        <taxon>Beloniformes</taxon>
        <taxon>Adrianichthyidae</taxon>
        <taxon>Oryziinae</taxon>
        <taxon>Oryzias</taxon>
    </lineage>
</organism>
<comment type="similarity">
    <text evidence="1">Belongs to the HSBP1 family.</text>
</comment>
<dbReference type="Pfam" id="PF06825">
    <property type="entry name" value="HSBP1"/>
    <property type="match status" value="1"/>
</dbReference>
<dbReference type="GO" id="GO:0003714">
    <property type="term" value="F:transcription corepressor activity"/>
    <property type="evidence" value="ECO:0007669"/>
    <property type="project" value="InterPro"/>
</dbReference>
<evidence type="ECO:0000313" key="2">
    <source>
        <dbReference type="Ensembl" id="ENSORLP00020020529.1"/>
    </source>
</evidence>
<evidence type="ECO:0000256" key="1">
    <source>
        <dbReference type="ARBA" id="ARBA00006349"/>
    </source>
</evidence>